<dbReference type="EMBL" id="BNAB01000005">
    <property type="protein sequence ID" value="GHE00777.1"/>
    <property type="molecule type" value="Genomic_DNA"/>
</dbReference>
<accession>A0AAN4ZYR5</accession>
<protein>
    <recommendedName>
        <fullName evidence="1">Co-chaperone DjlA N-terminal domain-containing protein</fullName>
    </recommendedName>
</protein>
<gene>
    <name evidence="2" type="ORF">GCM10008024_13470</name>
</gene>
<dbReference type="SUPFAM" id="SSF158682">
    <property type="entry name" value="TerB-like"/>
    <property type="match status" value="1"/>
</dbReference>
<dbReference type="AlphaFoldDB" id="A0AAN4ZYR5"/>
<feature type="domain" description="Co-chaperone DjlA N-terminal" evidence="1">
    <location>
        <begin position="27"/>
        <end position="142"/>
    </location>
</feature>
<evidence type="ECO:0000259" key="1">
    <source>
        <dbReference type="Pfam" id="PF05099"/>
    </source>
</evidence>
<dbReference type="InterPro" id="IPR029024">
    <property type="entry name" value="TerB-like"/>
</dbReference>
<organism evidence="2 3">
    <name type="scientific">Allgaiera indica</name>
    <dbReference type="NCBI Taxonomy" id="765699"/>
    <lineage>
        <taxon>Bacteria</taxon>
        <taxon>Pseudomonadati</taxon>
        <taxon>Pseudomonadota</taxon>
        <taxon>Alphaproteobacteria</taxon>
        <taxon>Rhodobacterales</taxon>
        <taxon>Paracoccaceae</taxon>
        <taxon>Allgaiera</taxon>
    </lineage>
</organism>
<dbReference type="Pfam" id="PF05099">
    <property type="entry name" value="TerB"/>
    <property type="match status" value="1"/>
</dbReference>
<reference evidence="2" key="2">
    <citation type="submission" date="2023-06" db="EMBL/GenBank/DDBJ databases">
        <authorList>
            <person name="Sun Q."/>
            <person name="Zhou Y."/>
        </authorList>
    </citation>
    <scope>NUCLEOTIDE SEQUENCE</scope>
    <source>
        <strain evidence="2">CGMCC 1.10859</strain>
    </source>
</reference>
<dbReference type="InterPro" id="IPR007791">
    <property type="entry name" value="DjlA_N"/>
</dbReference>
<name>A0AAN4ZYR5_9RHOB</name>
<evidence type="ECO:0000313" key="2">
    <source>
        <dbReference type="EMBL" id="GHE00777.1"/>
    </source>
</evidence>
<dbReference type="Proteomes" id="UP000634647">
    <property type="component" value="Unassembled WGS sequence"/>
</dbReference>
<reference evidence="2" key="1">
    <citation type="journal article" date="2014" name="Int. J. Syst. Evol. Microbiol.">
        <title>Complete genome sequence of Corynebacterium casei LMG S-19264T (=DSM 44701T), isolated from a smear-ripened cheese.</title>
        <authorList>
            <consortium name="US DOE Joint Genome Institute (JGI-PGF)"/>
            <person name="Walter F."/>
            <person name="Albersmeier A."/>
            <person name="Kalinowski J."/>
            <person name="Ruckert C."/>
        </authorList>
    </citation>
    <scope>NUCLEOTIDE SEQUENCE</scope>
    <source>
        <strain evidence="2">CGMCC 1.10859</strain>
    </source>
</reference>
<sequence>MSRMFNDLLRGLLAPSPARLPEPDAKLALAALLVRVARSDGDYAEDEIVLIDRVLARRHGLSAFEAAQLRRDAEELERQAPDTVRFTRALKEAVPYDHRVEVLEALWSVVLADGVRDEEEDSILRLVANLLGVNDVDSNMARKRVEEGRA</sequence>
<proteinExistence type="predicted"/>
<comment type="caution">
    <text evidence="2">The sequence shown here is derived from an EMBL/GenBank/DDBJ whole genome shotgun (WGS) entry which is preliminary data.</text>
</comment>
<dbReference type="Gene3D" id="1.10.3680.10">
    <property type="entry name" value="TerB-like"/>
    <property type="match status" value="1"/>
</dbReference>
<dbReference type="CDD" id="cd07313">
    <property type="entry name" value="terB_like_2"/>
    <property type="match status" value="1"/>
</dbReference>
<evidence type="ECO:0000313" key="3">
    <source>
        <dbReference type="Proteomes" id="UP000634647"/>
    </source>
</evidence>